<organism evidence="2 3">
    <name type="scientific">Brassica cretica</name>
    <name type="common">Mustard</name>
    <dbReference type="NCBI Taxonomy" id="69181"/>
    <lineage>
        <taxon>Eukaryota</taxon>
        <taxon>Viridiplantae</taxon>
        <taxon>Streptophyta</taxon>
        <taxon>Embryophyta</taxon>
        <taxon>Tracheophyta</taxon>
        <taxon>Spermatophyta</taxon>
        <taxon>Magnoliopsida</taxon>
        <taxon>eudicotyledons</taxon>
        <taxon>Gunneridae</taxon>
        <taxon>Pentapetalae</taxon>
        <taxon>rosids</taxon>
        <taxon>malvids</taxon>
        <taxon>Brassicales</taxon>
        <taxon>Brassicaceae</taxon>
        <taxon>Brassiceae</taxon>
        <taxon>Brassica</taxon>
    </lineage>
</organism>
<gene>
    <name evidence="2" type="ORF">F2Q68_00031071</name>
</gene>
<evidence type="ECO:0000313" key="2">
    <source>
        <dbReference type="EMBL" id="KAF2542608.1"/>
    </source>
</evidence>
<dbReference type="AlphaFoldDB" id="A0A8S9GDS7"/>
<feature type="region of interest" description="Disordered" evidence="1">
    <location>
        <begin position="17"/>
        <end position="57"/>
    </location>
</feature>
<accession>A0A8S9GDS7</accession>
<dbReference type="EMBL" id="QGKW02002005">
    <property type="protein sequence ID" value="KAF2542608.1"/>
    <property type="molecule type" value="Genomic_DNA"/>
</dbReference>
<name>A0A8S9GDS7_BRACR</name>
<reference evidence="2" key="1">
    <citation type="submission" date="2019-12" db="EMBL/GenBank/DDBJ databases">
        <title>Genome sequencing and annotation of Brassica cretica.</title>
        <authorList>
            <person name="Studholme D.J."/>
            <person name="Sarris P.F."/>
        </authorList>
    </citation>
    <scope>NUCLEOTIDE SEQUENCE</scope>
    <source>
        <strain evidence="2">PFS-001/15</strain>
        <tissue evidence="2">Leaf</tissue>
    </source>
</reference>
<evidence type="ECO:0000256" key="1">
    <source>
        <dbReference type="SAM" id="MobiDB-lite"/>
    </source>
</evidence>
<dbReference type="Proteomes" id="UP000712281">
    <property type="component" value="Unassembled WGS sequence"/>
</dbReference>
<protein>
    <submittedName>
        <fullName evidence="2">Uncharacterized protein</fullName>
    </submittedName>
</protein>
<feature type="compositionally biased region" description="Basic and acidic residues" evidence="1">
    <location>
        <begin position="20"/>
        <end position="46"/>
    </location>
</feature>
<comment type="caution">
    <text evidence="2">The sequence shown here is derived from an EMBL/GenBank/DDBJ whole genome shotgun (WGS) entry which is preliminary data.</text>
</comment>
<proteinExistence type="predicted"/>
<evidence type="ECO:0000313" key="3">
    <source>
        <dbReference type="Proteomes" id="UP000712281"/>
    </source>
</evidence>
<sequence>MEFSHCSSVDSSSILLTSVRNEEEEKRKREEKVKEAEKVPVKKPEPEYSSMRNGGESEQKVIVTGKAWRKKPSCRRMFLIAARLSRHLL</sequence>